<dbReference type="AlphaFoldDB" id="A0A6L9EC26"/>
<evidence type="ECO:0000313" key="1">
    <source>
        <dbReference type="EMBL" id="NAS12247.1"/>
    </source>
</evidence>
<dbReference type="EMBL" id="WXYO01000004">
    <property type="protein sequence ID" value="NAS12247.1"/>
    <property type="molecule type" value="Genomic_DNA"/>
</dbReference>
<name>A0A6L9EC26_9FLAO</name>
<gene>
    <name evidence="1" type="ORF">GTQ38_09555</name>
</gene>
<dbReference type="Proteomes" id="UP000475249">
    <property type="component" value="Unassembled WGS sequence"/>
</dbReference>
<dbReference type="RefSeq" id="WP_161435290.1">
    <property type="nucleotide sequence ID" value="NZ_WXYO01000004.1"/>
</dbReference>
<dbReference type="InterPro" id="IPR021352">
    <property type="entry name" value="DUF2971"/>
</dbReference>
<comment type="caution">
    <text evidence="1">The sequence shown here is derived from an EMBL/GenBank/DDBJ whole genome shotgun (WGS) entry which is preliminary data.</text>
</comment>
<proteinExistence type="predicted"/>
<reference evidence="1 2" key="1">
    <citation type="submission" date="2020-01" db="EMBL/GenBank/DDBJ databases">
        <title>Bacteria diversity of Porities sp.</title>
        <authorList>
            <person name="Wang G."/>
        </authorList>
    </citation>
    <scope>NUCLEOTIDE SEQUENCE [LARGE SCALE GENOMIC DNA]</scope>
    <source>
        <strain evidence="1 2">R33</strain>
    </source>
</reference>
<evidence type="ECO:0000313" key="2">
    <source>
        <dbReference type="Proteomes" id="UP000475249"/>
    </source>
</evidence>
<accession>A0A6L9EC26</accession>
<sequence>MLEKSELEEIINNDFGKNISNKTLYKYTSLEVGIENILLNGTLKFSHPSIFNDPFDCNEKLLKIRLTKEEKRELFNSIKPKIPSDFRRTVWDQINDQNKYEEYNKINRDRFKISCFSEVSDEILMWSHYAEKHSGICIGFKFNANILNQFVLAPVKYISELKPLDGNAPLNRVIYYWLTTKSERWEYEKEVRAIAKTKNNENAELIKFDLAYVSEIIFGCNISQSSLELAINRLEKSMMNYNLISIKKMEIDDKTFSLKENLIKPLA</sequence>
<organism evidence="1 2">
    <name type="scientific">Poritiphilus flavus</name>
    <dbReference type="NCBI Taxonomy" id="2697053"/>
    <lineage>
        <taxon>Bacteria</taxon>
        <taxon>Pseudomonadati</taxon>
        <taxon>Bacteroidota</taxon>
        <taxon>Flavobacteriia</taxon>
        <taxon>Flavobacteriales</taxon>
        <taxon>Flavobacteriaceae</taxon>
        <taxon>Poritiphilus</taxon>
    </lineage>
</organism>
<dbReference type="Pfam" id="PF11185">
    <property type="entry name" value="DUF2971"/>
    <property type="match status" value="1"/>
</dbReference>
<protein>
    <submittedName>
        <fullName evidence="1">DUF2971 domain-containing protein</fullName>
    </submittedName>
</protein>
<keyword evidence="2" id="KW-1185">Reference proteome</keyword>